<gene>
    <name evidence="2" type="ORF">K460DRAFT_350331</name>
</gene>
<comment type="caution">
    <text evidence="2">The sequence shown here is derived from an EMBL/GenBank/DDBJ whole genome shotgun (WGS) entry which is preliminary data.</text>
</comment>
<reference evidence="2" key="1">
    <citation type="submission" date="2020-01" db="EMBL/GenBank/DDBJ databases">
        <authorList>
            <consortium name="DOE Joint Genome Institute"/>
            <person name="Haridas S."/>
            <person name="Albert R."/>
            <person name="Binder M."/>
            <person name="Bloem J."/>
            <person name="Labutti K."/>
            <person name="Salamov A."/>
            <person name="Andreopoulos B."/>
            <person name="Baker S.E."/>
            <person name="Barry K."/>
            <person name="Bills G."/>
            <person name="Bluhm B.H."/>
            <person name="Cannon C."/>
            <person name="Castanera R."/>
            <person name="Culley D.E."/>
            <person name="Daum C."/>
            <person name="Ezra D."/>
            <person name="Gonzalez J.B."/>
            <person name="Henrissat B."/>
            <person name="Kuo A."/>
            <person name="Liang C."/>
            <person name="Lipzen A."/>
            <person name="Lutzoni F."/>
            <person name="Magnuson J."/>
            <person name="Mondo S."/>
            <person name="Nolan M."/>
            <person name="Ohm R."/>
            <person name="Pangilinan J."/>
            <person name="Park H.-J."/>
            <person name="Ramirez L."/>
            <person name="Alfaro M."/>
            <person name="Sun H."/>
            <person name="Tritt A."/>
            <person name="Yoshinaga Y."/>
            <person name="Zwiers L.-H."/>
            <person name="Turgeon B.G."/>
            <person name="Goodwin S.B."/>
            <person name="Spatafora J.W."/>
            <person name="Crous P.W."/>
            <person name="Grigoriev I.V."/>
        </authorList>
    </citation>
    <scope>NUCLEOTIDE SEQUENCE</scope>
    <source>
        <strain evidence="2">CBS 394.84</strain>
    </source>
</reference>
<dbReference type="InterPro" id="IPR040151">
    <property type="entry name" value="Gfd2/YDR514C-like"/>
</dbReference>
<feature type="domain" description="Gfd2/YDR514C-like C-terminal" evidence="1">
    <location>
        <begin position="55"/>
        <end position="225"/>
    </location>
</feature>
<evidence type="ECO:0000313" key="3">
    <source>
        <dbReference type="Proteomes" id="UP000800039"/>
    </source>
</evidence>
<accession>A0A9P4LD06</accession>
<protein>
    <recommendedName>
        <fullName evidence="1">Gfd2/YDR514C-like C-terminal domain-containing protein</fullName>
    </recommendedName>
</protein>
<dbReference type="AlphaFoldDB" id="A0A9P4LD06"/>
<evidence type="ECO:0000313" key="2">
    <source>
        <dbReference type="EMBL" id="KAF1850253.1"/>
    </source>
</evidence>
<dbReference type="GO" id="GO:0005634">
    <property type="term" value="C:nucleus"/>
    <property type="evidence" value="ECO:0007669"/>
    <property type="project" value="TreeGrafter"/>
</dbReference>
<organism evidence="2 3">
    <name type="scientific">Cucurbitaria berberidis CBS 394.84</name>
    <dbReference type="NCBI Taxonomy" id="1168544"/>
    <lineage>
        <taxon>Eukaryota</taxon>
        <taxon>Fungi</taxon>
        <taxon>Dikarya</taxon>
        <taxon>Ascomycota</taxon>
        <taxon>Pezizomycotina</taxon>
        <taxon>Dothideomycetes</taxon>
        <taxon>Pleosporomycetidae</taxon>
        <taxon>Pleosporales</taxon>
        <taxon>Pleosporineae</taxon>
        <taxon>Cucurbitariaceae</taxon>
        <taxon>Cucurbitaria</taxon>
    </lineage>
</organism>
<keyword evidence="3" id="KW-1185">Reference proteome</keyword>
<dbReference type="Proteomes" id="UP000800039">
    <property type="component" value="Unassembled WGS sequence"/>
</dbReference>
<dbReference type="RefSeq" id="XP_040792816.1">
    <property type="nucleotide sequence ID" value="XM_040931497.1"/>
</dbReference>
<name>A0A9P4LD06_9PLEO</name>
<dbReference type="InterPro" id="IPR048519">
    <property type="entry name" value="Gfd2/YDR514C-like_C"/>
</dbReference>
<dbReference type="Pfam" id="PF21762">
    <property type="entry name" value="DEDDh_C"/>
    <property type="match status" value="1"/>
</dbReference>
<dbReference type="PANTHER" id="PTHR28083:SF1">
    <property type="entry name" value="GOOD FOR FULL DBP5 ACTIVITY PROTEIN 2"/>
    <property type="match status" value="1"/>
</dbReference>
<dbReference type="GeneID" id="63848749"/>
<sequence>MAASTPAKLKSLRATLAAKTHQEVLRMYIQKHEVGLLKHAFLVTVYRKWSANPPYHLTELGITTYDRQRVNNGQPVLAGPHAEYLLKHVWCLHLRIRSHAHLPSTGDANAYHFGTTTFVSQEEALHMLHEIWHQPMDEADPDKGLRPIVYMSFGDNDGMGKMRKTAFDFDPSSMSTTVAILDAQNIPVQAKITRSQTAPFEYLLQQFKIQAFDFDNGGNAAMYATVIAILSALRNELYGSLDNPRAKAGQKGQSSSKSAQSVIQWLMEWPTPAPPIGVSMYCWRCGSAEHSFTECPNSDLECSKCMNSPHTWRKENASTHTEGLCIFR</sequence>
<proteinExistence type="predicted"/>
<dbReference type="OrthoDB" id="3758270at2759"/>
<dbReference type="PANTHER" id="PTHR28083">
    <property type="entry name" value="GOOD FOR FULL DBP5 ACTIVITY PROTEIN 2"/>
    <property type="match status" value="1"/>
</dbReference>
<evidence type="ECO:0000259" key="1">
    <source>
        <dbReference type="Pfam" id="PF21762"/>
    </source>
</evidence>
<dbReference type="EMBL" id="ML976614">
    <property type="protein sequence ID" value="KAF1850253.1"/>
    <property type="molecule type" value="Genomic_DNA"/>
</dbReference>